<evidence type="ECO:0000313" key="2">
    <source>
        <dbReference type="Proteomes" id="UP000266861"/>
    </source>
</evidence>
<evidence type="ECO:0000313" key="1">
    <source>
        <dbReference type="EMBL" id="RHZ78591.1"/>
    </source>
</evidence>
<comment type="caution">
    <text evidence="1">The sequence shown here is derived from an EMBL/GenBank/DDBJ whole genome shotgun (WGS) entry which is preliminary data.</text>
</comment>
<keyword evidence="2" id="KW-1185">Reference proteome</keyword>
<dbReference type="EMBL" id="PQFF01000150">
    <property type="protein sequence ID" value="RHZ78591.1"/>
    <property type="molecule type" value="Genomic_DNA"/>
</dbReference>
<protein>
    <submittedName>
        <fullName evidence="1">Uncharacterized protein</fullName>
    </submittedName>
</protein>
<reference evidence="1 2" key="1">
    <citation type="submission" date="2018-08" db="EMBL/GenBank/DDBJ databases">
        <title>Genome and evolution of the arbuscular mycorrhizal fungus Diversispora epigaea (formerly Glomus versiforme) and its bacterial endosymbionts.</title>
        <authorList>
            <person name="Sun X."/>
            <person name="Fei Z."/>
            <person name="Harrison M."/>
        </authorList>
    </citation>
    <scope>NUCLEOTIDE SEQUENCE [LARGE SCALE GENOMIC DNA]</scope>
    <source>
        <strain evidence="1 2">IT104</strain>
    </source>
</reference>
<organism evidence="1 2">
    <name type="scientific">Diversispora epigaea</name>
    <dbReference type="NCBI Taxonomy" id="1348612"/>
    <lineage>
        <taxon>Eukaryota</taxon>
        <taxon>Fungi</taxon>
        <taxon>Fungi incertae sedis</taxon>
        <taxon>Mucoromycota</taxon>
        <taxon>Glomeromycotina</taxon>
        <taxon>Glomeromycetes</taxon>
        <taxon>Diversisporales</taxon>
        <taxon>Diversisporaceae</taxon>
        <taxon>Diversispora</taxon>
    </lineage>
</organism>
<dbReference type="Proteomes" id="UP000266861">
    <property type="component" value="Unassembled WGS sequence"/>
</dbReference>
<proteinExistence type="predicted"/>
<sequence length="231" mass="27354">MSLIKNIVKNLSPIYSVKKRKEKKEMKEKLGERKLKTKEEEQVFEEEVAVKEECCCWGCWEREYQHYLEYHFNYTDFNEIMKLPFIEDRIFYLDKLINNEVKFDDLVIGDQNLEECWLSTTGKDVDVLLGRKKVVTWGGVEFVSLDRRKQEERSCGKFTIVSQRKSSNDMLDWRLVTDNKTDNGNGFSVLRRGCWQIFIFHDECDDIVTDKGLNTESEEDNVNGDKGLIFR</sequence>
<accession>A0A397IRL5</accession>
<name>A0A397IRL5_9GLOM</name>
<dbReference type="AlphaFoldDB" id="A0A397IRL5"/>
<gene>
    <name evidence="1" type="ORF">Glove_159g17</name>
</gene>
<dbReference type="OrthoDB" id="2492550at2759"/>